<evidence type="ECO:0000313" key="2">
    <source>
        <dbReference type="EMBL" id="BBY66518.1"/>
    </source>
</evidence>
<keyword evidence="1" id="KW-1133">Transmembrane helix</keyword>
<dbReference type="Proteomes" id="UP000467148">
    <property type="component" value="Chromosome"/>
</dbReference>
<dbReference type="KEGG" id="mhev:MHEL_47610"/>
<gene>
    <name evidence="2" type="ORF">MHEL_47610</name>
</gene>
<evidence type="ECO:0000256" key="1">
    <source>
        <dbReference type="SAM" id="Phobius"/>
    </source>
</evidence>
<dbReference type="SUPFAM" id="SSF53300">
    <property type="entry name" value="vWA-like"/>
    <property type="match status" value="1"/>
</dbReference>
<dbReference type="AlphaFoldDB" id="A0A7I7TBP9"/>
<name>A0A7I7TBP9_9MYCO</name>
<organism evidence="2 3">
    <name type="scientific">Mycolicibacterium helvum</name>
    <dbReference type="NCBI Taxonomy" id="1534349"/>
    <lineage>
        <taxon>Bacteria</taxon>
        <taxon>Bacillati</taxon>
        <taxon>Actinomycetota</taxon>
        <taxon>Actinomycetes</taxon>
        <taxon>Mycobacteriales</taxon>
        <taxon>Mycobacteriaceae</taxon>
        <taxon>Mycolicibacterium</taxon>
    </lineage>
</organism>
<evidence type="ECO:0000313" key="3">
    <source>
        <dbReference type="Proteomes" id="UP000467148"/>
    </source>
</evidence>
<keyword evidence="1" id="KW-0472">Membrane</keyword>
<sequence length="346" mass="36035">MNAQPVLPAALLLVLAAVIVGARAQTLPAILAHPGSHRRAALLRWMANTLAMLLLVLAAARPGLTTPTPPPPGRDAAAASQGANVNVFFVVDRSVDSRVEDYGGASRMSGIRTDMSAIIDTFPQARFAVVGFASAPVIDWPLSDDTWSLKAVIAGLSPYVSVPLDAAARVDAGAAANLLRYQLIQATRQYPGAQNLVFHLGEGAGGSTTPQGSFSVGDAVSGGAVFGYGTAAGGPVPGAYVDGAVTYLSDTRSGVPVTSSLNEAGLRRVADELGVPYLHRNPGQPVTGALPAVGPAGGAEEPTPAPDRVELYWLFALLAAILLLPDIYLAVREFRRDRTSRREMRQ</sequence>
<dbReference type="Gene3D" id="3.40.50.410">
    <property type="entry name" value="von Willebrand factor, type A domain"/>
    <property type="match status" value="1"/>
</dbReference>
<proteinExistence type="predicted"/>
<reference evidence="2 3" key="1">
    <citation type="journal article" date="2019" name="Emerg. Microbes Infect.">
        <title>Comprehensive subspecies identification of 175 nontuberculous mycobacteria species based on 7547 genomic profiles.</title>
        <authorList>
            <person name="Matsumoto Y."/>
            <person name="Kinjo T."/>
            <person name="Motooka D."/>
            <person name="Nabeya D."/>
            <person name="Jung N."/>
            <person name="Uechi K."/>
            <person name="Horii T."/>
            <person name="Iida T."/>
            <person name="Fujita J."/>
            <person name="Nakamura S."/>
        </authorList>
    </citation>
    <scope>NUCLEOTIDE SEQUENCE [LARGE SCALE GENOMIC DNA]</scope>
    <source>
        <strain evidence="2 3">JCM 30396</strain>
    </source>
</reference>
<feature type="transmembrane region" description="Helical" evidence="1">
    <location>
        <begin position="311"/>
        <end position="331"/>
    </location>
</feature>
<accession>A0A7I7TBP9</accession>
<dbReference type="RefSeq" id="WP_163750430.1">
    <property type="nucleotide sequence ID" value="NZ_AP022596.1"/>
</dbReference>
<evidence type="ECO:0008006" key="4">
    <source>
        <dbReference type="Google" id="ProtNLM"/>
    </source>
</evidence>
<keyword evidence="3" id="KW-1185">Reference proteome</keyword>
<dbReference type="EMBL" id="AP022596">
    <property type="protein sequence ID" value="BBY66518.1"/>
    <property type="molecule type" value="Genomic_DNA"/>
</dbReference>
<dbReference type="InterPro" id="IPR036465">
    <property type="entry name" value="vWFA_dom_sf"/>
</dbReference>
<protein>
    <recommendedName>
        <fullName evidence="4">VWFA domain-containing protein</fullName>
    </recommendedName>
</protein>
<keyword evidence="1" id="KW-0812">Transmembrane</keyword>